<name>A0A484GKA8_SOUCH</name>
<dbReference type="PANTHER" id="PTHR32123">
    <property type="entry name" value="BICD FAMILY-LIKE CARGO ADAPTER"/>
    <property type="match status" value="1"/>
</dbReference>
<organism evidence="4 5">
    <name type="scientific">Sousa chinensis</name>
    <name type="common">Indo-pacific humpbacked dolphin</name>
    <name type="synonym">Steno chinensis</name>
    <dbReference type="NCBI Taxonomy" id="103600"/>
    <lineage>
        <taxon>Eukaryota</taxon>
        <taxon>Metazoa</taxon>
        <taxon>Chordata</taxon>
        <taxon>Craniata</taxon>
        <taxon>Vertebrata</taxon>
        <taxon>Euteleostomi</taxon>
        <taxon>Mammalia</taxon>
        <taxon>Eutheria</taxon>
        <taxon>Laurasiatheria</taxon>
        <taxon>Artiodactyla</taxon>
        <taxon>Whippomorpha</taxon>
        <taxon>Cetacea</taxon>
        <taxon>Odontoceti</taxon>
        <taxon>Delphinidae</taxon>
        <taxon>Sousa</taxon>
    </lineage>
</organism>
<accession>A0A484GKA8</accession>
<sequence>MSAFCLGLAGRASAPAEPDSACCMELPAAAADAVGNPAAAAAALVSFPGGPGELELALEEELALLAAGERPSDPGEHPQAEPGPPAEGAELQPPPAQDPELLSVIRQKEKDLVLAARLGKALLERNQDMSRQYEQMHKELTDKLEHLEQEKHELRRRFENREGEWEGRVSELESDVKQLQDELERQQVHLREADREKTRAVQELSEQNQRLLDQLSRASEVERQLSMQVHALREDFREKNSSTNQHIIRLESLQAEIKMLSDRKRELEHRLSATLEENDLLQGTVEELQDRVLILERQGHDKDLQLHQSQLELQEVRLSYRQLQVKVEELTEERSLQSSAATSTSLLSEIEQSMEAEELEQEREQLRLQLWEAYCQVRYLCSHLRGNDSADSAVSTDSSMDESSETSSAKDVPAGSLRTALSELKRLIQSIVDGMEPTVTLLSVEMTALKEERDRLRMTSEDKEPKEQLQKAIRDRDEAIAKKNAVELELAKCKMDMMSLNSQLLDAIQQKLNLSQQLEAWQDDMHRVIDRQLMDTHLKEQSRPAAALSRAHGSGRGDEPSTAEGKRLFSFFRKI</sequence>
<feature type="region of interest" description="Disordered" evidence="3">
    <location>
        <begin position="388"/>
        <end position="414"/>
    </location>
</feature>
<dbReference type="InterPro" id="IPR051149">
    <property type="entry name" value="Spindly/BICDR_Dynein_Adapter"/>
</dbReference>
<keyword evidence="1 2" id="KW-0175">Coiled coil</keyword>
<gene>
    <name evidence="4" type="ORF">DBR06_SOUSAS810022</name>
</gene>
<feature type="region of interest" description="Disordered" evidence="3">
    <location>
        <begin position="544"/>
        <end position="565"/>
    </location>
</feature>
<dbReference type="AlphaFoldDB" id="A0A484GKA8"/>
<keyword evidence="5" id="KW-1185">Reference proteome</keyword>
<feature type="coiled-coil region" evidence="2">
    <location>
        <begin position="250"/>
        <end position="376"/>
    </location>
</feature>
<evidence type="ECO:0000313" key="4">
    <source>
        <dbReference type="EMBL" id="TEA35921.1"/>
    </source>
</evidence>
<feature type="region of interest" description="Disordered" evidence="3">
    <location>
        <begin position="69"/>
        <end position="97"/>
    </location>
</feature>
<protein>
    <recommendedName>
        <fullName evidence="6">BICD family-like cargo adapter 1</fullName>
    </recommendedName>
</protein>
<dbReference type="Proteomes" id="UP000295264">
    <property type="component" value="Unassembled WGS sequence"/>
</dbReference>
<proteinExistence type="predicted"/>
<dbReference type="EMBL" id="QWLN02006797">
    <property type="protein sequence ID" value="TEA35921.1"/>
    <property type="molecule type" value="Genomic_DNA"/>
</dbReference>
<evidence type="ECO:0000256" key="2">
    <source>
        <dbReference type="SAM" id="Coils"/>
    </source>
</evidence>
<feature type="compositionally biased region" description="Basic and acidic residues" evidence="3">
    <location>
        <begin position="70"/>
        <end position="79"/>
    </location>
</feature>
<evidence type="ECO:0000256" key="1">
    <source>
        <dbReference type="ARBA" id="ARBA00023054"/>
    </source>
</evidence>
<comment type="caution">
    <text evidence="4">The sequence shown here is derived from an EMBL/GenBank/DDBJ whole genome shotgun (WGS) entry which is preliminary data.</text>
</comment>
<feature type="coiled-coil region" evidence="2">
    <location>
        <begin position="469"/>
        <end position="524"/>
    </location>
</feature>
<dbReference type="GO" id="GO:0047496">
    <property type="term" value="P:vesicle transport along microtubule"/>
    <property type="evidence" value="ECO:0007669"/>
    <property type="project" value="TreeGrafter"/>
</dbReference>
<reference evidence="4 5" key="1">
    <citation type="journal article" date="2018" name="Genomics">
        <title>Molecular footprints of inshore aquatic adaptation in Indo-Pacific humpback dolphin (Sousa chinensis).</title>
        <authorList>
            <person name="Ming Y."/>
            <person name="Jian J."/>
            <person name="Yu F."/>
            <person name="Yu X."/>
            <person name="Wang J."/>
            <person name="Liu W."/>
        </authorList>
    </citation>
    <scope>NUCLEOTIDE SEQUENCE [LARGE SCALE GENOMIC DNA]</scope>
    <source>
        <strain evidence="4">MY-2018</strain>
        <tissue evidence="4">Skin</tissue>
    </source>
</reference>
<dbReference type="GO" id="GO:0055107">
    <property type="term" value="P:Golgi to secretory granule transport"/>
    <property type="evidence" value="ECO:0007669"/>
    <property type="project" value="TreeGrafter"/>
</dbReference>
<dbReference type="PANTHER" id="PTHR32123:SF12">
    <property type="entry name" value="BICD FAMILY-LIKE CARGO ADAPTER 1"/>
    <property type="match status" value="1"/>
</dbReference>
<evidence type="ECO:0008006" key="6">
    <source>
        <dbReference type="Google" id="ProtNLM"/>
    </source>
</evidence>
<evidence type="ECO:0000313" key="5">
    <source>
        <dbReference type="Proteomes" id="UP000295264"/>
    </source>
</evidence>
<evidence type="ECO:0000256" key="3">
    <source>
        <dbReference type="SAM" id="MobiDB-lite"/>
    </source>
</evidence>
<feature type="coiled-coil region" evidence="2">
    <location>
        <begin position="123"/>
        <end position="221"/>
    </location>
</feature>
<feature type="compositionally biased region" description="Basic and acidic residues" evidence="3">
    <location>
        <begin position="555"/>
        <end position="565"/>
    </location>
</feature>
<feature type="compositionally biased region" description="Low complexity" evidence="3">
    <location>
        <begin position="389"/>
        <end position="398"/>
    </location>
</feature>